<evidence type="ECO:0000313" key="2">
    <source>
        <dbReference type="Proteomes" id="UP000315295"/>
    </source>
</evidence>
<evidence type="ECO:0008006" key="3">
    <source>
        <dbReference type="Google" id="ProtNLM"/>
    </source>
</evidence>
<dbReference type="EMBL" id="VIEB01000812">
    <property type="protein sequence ID" value="TQD80346.1"/>
    <property type="molecule type" value="Genomic_DNA"/>
</dbReference>
<sequence length="148" mass="15274">MEVGSLGLAGLLETKTCTQEEAAEAYDIAEISNVANRLPKDSTTSATAIKGFNNSCASTTSSQPLSAIASGEPSDDLAVMMWNNAAKDHSNTNAPLGSSSPKSPDFGFGGGGYSHAYIPGVNNGGSDQSRLGSLDLVQQVPMFALWND</sequence>
<reference evidence="1 2" key="1">
    <citation type="journal article" date="2019" name="G3 (Bethesda)">
        <title>Sequencing of a Wild Apple (Malus baccata) Genome Unravels the Differences Between Cultivated and Wild Apple Species Regarding Disease Resistance and Cold Tolerance.</title>
        <authorList>
            <person name="Chen X."/>
        </authorList>
    </citation>
    <scope>NUCLEOTIDE SEQUENCE [LARGE SCALE GENOMIC DNA]</scope>
    <source>
        <strain evidence="2">cv. Shandingzi</strain>
        <tissue evidence="1">Leaves</tissue>
    </source>
</reference>
<gene>
    <name evidence="1" type="ORF">C1H46_034102</name>
</gene>
<evidence type="ECO:0000313" key="1">
    <source>
        <dbReference type="EMBL" id="TQD80346.1"/>
    </source>
</evidence>
<dbReference type="AlphaFoldDB" id="A0A540L1I4"/>
<proteinExistence type="predicted"/>
<accession>A0A540L1I4</accession>
<dbReference type="STRING" id="106549.A0A540L1I4"/>
<name>A0A540L1I4_MALBA</name>
<dbReference type="Proteomes" id="UP000315295">
    <property type="component" value="Unassembled WGS sequence"/>
</dbReference>
<organism evidence="1 2">
    <name type="scientific">Malus baccata</name>
    <name type="common">Siberian crab apple</name>
    <name type="synonym">Pyrus baccata</name>
    <dbReference type="NCBI Taxonomy" id="106549"/>
    <lineage>
        <taxon>Eukaryota</taxon>
        <taxon>Viridiplantae</taxon>
        <taxon>Streptophyta</taxon>
        <taxon>Embryophyta</taxon>
        <taxon>Tracheophyta</taxon>
        <taxon>Spermatophyta</taxon>
        <taxon>Magnoliopsida</taxon>
        <taxon>eudicotyledons</taxon>
        <taxon>Gunneridae</taxon>
        <taxon>Pentapetalae</taxon>
        <taxon>rosids</taxon>
        <taxon>fabids</taxon>
        <taxon>Rosales</taxon>
        <taxon>Rosaceae</taxon>
        <taxon>Amygdaloideae</taxon>
        <taxon>Maleae</taxon>
        <taxon>Malus</taxon>
    </lineage>
</organism>
<protein>
    <recommendedName>
        <fullName evidence="3">AP2/ERF domain-containing protein</fullName>
    </recommendedName>
</protein>
<comment type="caution">
    <text evidence="1">The sequence shown here is derived from an EMBL/GenBank/DDBJ whole genome shotgun (WGS) entry which is preliminary data.</text>
</comment>
<keyword evidence="2" id="KW-1185">Reference proteome</keyword>